<keyword evidence="1" id="KW-1133">Transmembrane helix</keyword>
<gene>
    <name evidence="2" type="ORF">Ccl03g_32220</name>
</gene>
<keyword evidence="1" id="KW-0472">Membrane</keyword>
<proteinExistence type="predicted"/>
<reference evidence="2 3" key="1">
    <citation type="submission" date="2019-06" db="EMBL/GenBank/DDBJ databases">
        <title>Draft genome sequence of [Clostridium] clostridioforme NBRC 113352.</title>
        <authorList>
            <person name="Miura T."/>
            <person name="Furukawa M."/>
            <person name="Shimamura M."/>
            <person name="Ohyama Y."/>
            <person name="Yamazoe A."/>
            <person name="Kawasaki H."/>
        </authorList>
    </citation>
    <scope>NUCLEOTIDE SEQUENCE [LARGE SCALE GENOMIC DNA]</scope>
    <source>
        <strain evidence="2 3">NBRC 113352</strain>
    </source>
</reference>
<dbReference type="EMBL" id="BJLB01000001">
    <property type="protein sequence ID" value="GEA37509.1"/>
    <property type="molecule type" value="Genomic_DNA"/>
</dbReference>
<comment type="caution">
    <text evidence="2">The sequence shown here is derived from an EMBL/GenBank/DDBJ whole genome shotgun (WGS) entry which is preliminary data.</text>
</comment>
<evidence type="ECO:0000256" key="1">
    <source>
        <dbReference type="SAM" id="Phobius"/>
    </source>
</evidence>
<protein>
    <submittedName>
        <fullName evidence="2">Uncharacterized protein</fullName>
    </submittedName>
</protein>
<keyword evidence="1" id="KW-0812">Transmembrane</keyword>
<feature type="transmembrane region" description="Helical" evidence="1">
    <location>
        <begin position="6"/>
        <end position="22"/>
    </location>
</feature>
<feature type="transmembrane region" description="Helical" evidence="1">
    <location>
        <begin position="34"/>
        <end position="57"/>
    </location>
</feature>
<evidence type="ECO:0000313" key="2">
    <source>
        <dbReference type="EMBL" id="GEA37509.1"/>
    </source>
</evidence>
<evidence type="ECO:0000313" key="3">
    <source>
        <dbReference type="Proteomes" id="UP000315200"/>
    </source>
</evidence>
<accession>A0A829VZ25</accession>
<sequence>MQVIFWISVLIYIIWLIGYPVYKKIKKESIMDGTLYSLVVCILALVVNIINSLRFLLVP</sequence>
<dbReference type="Proteomes" id="UP000315200">
    <property type="component" value="Unassembled WGS sequence"/>
</dbReference>
<organism evidence="2 3">
    <name type="scientific">Enterocloster clostridioformis</name>
    <dbReference type="NCBI Taxonomy" id="1531"/>
    <lineage>
        <taxon>Bacteria</taxon>
        <taxon>Bacillati</taxon>
        <taxon>Bacillota</taxon>
        <taxon>Clostridia</taxon>
        <taxon>Lachnospirales</taxon>
        <taxon>Lachnospiraceae</taxon>
        <taxon>Enterocloster</taxon>
    </lineage>
</organism>
<name>A0A829VZ25_9FIRM</name>
<dbReference type="AlphaFoldDB" id="A0A829VZ25"/>